<dbReference type="InterPro" id="IPR011642">
    <property type="entry name" value="Gate_dom"/>
</dbReference>
<dbReference type="EMBL" id="AVBF01000030">
    <property type="protein sequence ID" value="KGP72449.1"/>
    <property type="molecule type" value="Genomic_DNA"/>
</dbReference>
<dbReference type="NCBIfam" id="TIGR02871">
    <property type="entry name" value="spore_ylbJ"/>
    <property type="match status" value="1"/>
</dbReference>
<reference evidence="3 4" key="1">
    <citation type="journal article" date="2015" name="Stand. Genomic Sci.">
        <title>High quality draft genome sequence of the moderately halophilic bacterium Pontibacillus yanchengensis Y32(T) and comparison among Pontibacillus genomes.</title>
        <authorList>
            <person name="Huang J."/>
            <person name="Qiao Z.X."/>
            <person name="Tang J.W."/>
            <person name="Wang G."/>
        </authorList>
    </citation>
    <scope>NUCLEOTIDE SEQUENCE [LARGE SCALE GENOMIC DNA]</scope>
    <source>
        <strain evidence="3 4">Y32</strain>
    </source>
</reference>
<keyword evidence="1" id="KW-0812">Transmembrane</keyword>
<dbReference type="eggNOG" id="COG3314">
    <property type="taxonomic scope" value="Bacteria"/>
</dbReference>
<protein>
    <submittedName>
        <fullName evidence="3">Sporulation protein</fullName>
    </submittedName>
</protein>
<comment type="caution">
    <text evidence="3">The sequence shown here is derived from an EMBL/GenBank/DDBJ whole genome shotgun (WGS) entry which is preliminary data.</text>
</comment>
<evidence type="ECO:0000259" key="2">
    <source>
        <dbReference type="Pfam" id="PF07670"/>
    </source>
</evidence>
<keyword evidence="1" id="KW-1133">Transmembrane helix</keyword>
<name>A0A0A2TA82_9BACI</name>
<feature type="transmembrane region" description="Helical" evidence="1">
    <location>
        <begin position="287"/>
        <end position="304"/>
    </location>
</feature>
<dbReference type="InterPro" id="IPR014226">
    <property type="entry name" value="Spore_IM_YlbJ"/>
</dbReference>
<proteinExistence type="predicted"/>
<feature type="transmembrane region" description="Helical" evidence="1">
    <location>
        <begin position="207"/>
        <end position="229"/>
    </location>
</feature>
<dbReference type="Pfam" id="PF07670">
    <property type="entry name" value="Gate"/>
    <property type="match status" value="2"/>
</dbReference>
<feature type="transmembrane region" description="Helical" evidence="1">
    <location>
        <begin position="48"/>
        <end position="70"/>
    </location>
</feature>
<evidence type="ECO:0000256" key="1">
    <source>
        <dbReference type="SAM" id="Phobius"/>
    </source>
</evidence>
<feature type="transmembrane region" description="Helical" evidence="1">
    <location>
        <begin position="121"/>
        <end position="142"/>
    </location>
</feature>
<organism evidence="3 4">
    <name type="scientific">Pontibacillus yanchengensis Y32</name>
    <dbReference type="NCBI Taxonomy" id="1385514"/>
    <lineage>
        <taxon>Bacteria</taxon>
        <taxon>Bacillati</taxon>
        <taxon>Bacillota</taxon>
        <taxon>Bacilli</taxon>
        <taxon>Bacillales</taxon>
        <taxon>Bacillaceae</taxon>
        <taxon>Pontibacillus</taxon>
    </lineage>
</organism>
<sequence length="407" mass="45458">MMKSMFKSIVLACMALFIASALIRYPDQSLEASIRGLNMWWEIVFPSLLPFFITAELLIGFGVVRFIGLLCEPFMRPIFKVPGVGSFVWAMGMASGYPSGAKLTARLRQEGQLSKIEAERLVSFTNASNPLFIFGAISVGFFHNPTLGVLLAVSHYVGNALVGICMRFYGRRGTETTERYRPGFSITRAFQILHETRINDGRPFGKLFGDAILTSIQTLLMIGGFIIIFSVFNKLLFLIGITPVLASFLNIFFNMLSLPSDLSIPFISGLFEITLGSQLTSQVEHTTLLQQVICVSFILAFNGFSVQAQVASILSETDIRFAPYFFARLLHGVFAAMLALFLFKPLYVDRQAFKHHEAPVFSPKETPSFWYDCLLWLSDYGPLITVLSLGLAVLILFRRILTENKPV</sequence>
<dbReference type="AlphaFoldDB" id="A0A0A2TA82"/>
<evidence type="ECO:0000313" key="3">
    <source>
        <dbReference type="EMBL" id="KGP72449.1"/>
    </source>
</evidence>
<evidence type="ECO:0000313" key="4">
    <source>
        <dbReference type="Proteomes" id="UP000030147"/>
    </source>
</evidence>
<feature type="transmembrane region" description="Helical" evidence="1">
    <location>
        <begin position="235"/>
        <end position="255"/>
    </location>
</feature>
<feature type="domain" description="Nucleoside transporter/FeoB GTPase Gate" evidence="2">
    <location>
        <begin position="44"/>
        <end position="140"/>
    </location>
</feature>
<accession>A0A0A2TA82</accession>
<feature type="domain" description="Nucleoside transporter/FeoB GTPase Gate" evidence="2">
    <location>
        <begin position="219"/>
        <end position="314"/>
    </location>
</feature>
<feature type="transmembrane region" description="Helical" evidence="1">
    <location>
        <begin position="380"/>
        <end position="397"/>
    </location>
</feature>
<feature type="transmembrane region" description="Helical" evidence="1">
    <location>
        <begin position="325"/>
        <end position="343"/>
    </location>
</feature>
<dbReference type="STRING" id="1385514.N782_05970"/>
<keyword evidence="4" id="KW-1185">Reference proteome</keyword>
<keyword evidence="1" id="KW-0472">Membrane</keyword>
<dbReference type="Proteomes" id="UP000030147">
    <property type="component" value="Unassembled WGS sequence"/>
</dbReference>
<gene>
    <name evidence="3" type="ORF">N782_05970</name>
</gene>